<keyword evidence="2" id="KW-0812">Transmembrane</keyword>
<dbReference type="Proteomes" id="UP000607653">
    <property type="component" value="Unassembled WGS sequence"/>
</dbReference>
<gene>
    <name evidence="3" type="ORF">HUJ06_000539</name>
</gene>
<keyword evidence="4" id="KW-1185">Reference proteome</keyword>
<feature type="transmembrane region" description="Helical" evidence="2">
    <location>
        <begin position="12"/>
        <end position="32"/>
    </location>
</feature>
<accession>A0A822ZFU0</accession>
<reference evidence="3 4" key="1">
    <citation type="journal article" date="2020" name="Mol. Biol. Evol.">
        <title>Distinct Expression and Methylation Patterns for Genes with Different Fates following a Single Whole-Genome Duplication in Flowering Plants.</title>
        <authorList>
            <person name="Shi T."/>
            <person name="Rahmani R.S."/>
            <person name="Gugger P.F."/>
            <person name="Wang M."/>
            <person name="Li H."/>
            <person name="Zhang Y."/>
            <person name="Li Z."/>
            <person name="Wang Q."/>
            <person name="Van de Peer Y."/>
            <person name="Marchal K."/>
            <person name="Chen J."/>
        </authorList>
    </citation>
    <scope>NUCLEOTIDE SEQUENCE [LARGE SCALE GENOMIC DNA]</scope>
    <source>
        <tissue evidence="3">Leaf</tissue>
    </source>
</reference>
<organism evidence="3 4">
    <name type="scientific">Nelumbo nucifera</name>
    <name type="common">Sacred lotus</name>
    <dbReference type="NCBI Taxonomy" id="4432"/>
    <lineage>
        <taxon>Eukaryota</taxon>
        <taxon>Viridiplantae</taxon>
        <taxon>Streptophyta</taxon>
        <taxon>Embryophyta</taxon>
        <taxon>Tracheophyta</taxon>
        <taxon>Spermatophyta</taxon>
        <taxon>Magnoliopsida</taxon>
        <taxon>Proteales</taxon>
        <taxon>Nelumbonaceae</taxon>
        <taxon>Nelumbo</taxon>
    </lineage>
</organism>
<dbReference type="AlphaFoldDB" id="A0A822ZFU0"/>
<evidence type="ECO:0000313" key="4">
    <source>
        <dbReference type="Proteomes" id="UP000607653"/>
    </source>
</evidence>
<proteinExistence type="predicted"/>
<dbReference type="EMBL" id="DUZY01000006">
    <property type="protein sequence ID" value="DAD42309.1"/>
    <property type="molecule type" value="Genomic_DNA"/>
</dbReference>
<evidence type="ECO:0000256" key="2">
    <source>
        <dbReference type="SAM" id="Phobius"/>
    </source>
</evidence>
<evidence type="ECO:0000313" key="3">
    <source>
        <dbReference type="EMBL" id="DAD42309.1"/>
    </source>
</evidence>
<evidence type="ECO:0000256" key="1">
    <source>
        <dbReference type="SAM" id="MobiDB-lite"/>
    </source>
</evidence>
<protein>
    <submittedName>
        <fullName evidence="3">Uncharacterized protein</fullName>
    </submittedName>
</protein>
<feature type="region of interest" description="Disordered" evidence="1">
    <location>
        <begin position="73"/>
        <end position="127"/>
    </location>
</feature>
<sequence>MATSLMNGEGRWLSLVHVLTLLCLLVATGVVAHKQQQQQRKQLYSLDKFYGTSLLASSRYYSTQLASKAVLFPQRRWRPPPPTPLRDPAPHYKPPSLSPPSSPPPPHKFKSPPPPYKPRQPPPGPRH</sequence>
<name>A0A822ZFU0_NELNU</name>
<keyword evidence="2" id="KW-1133">Transmembrane helix</keyword>
<comment type="caution">
    <text evidence="3">The sequence shown here is derived from an EMBL/GenBank/DDBJ whole genome shotgun (WGS) entry which is preliminary data.</text>
</comment>
<feature type="compositionally biased region" description="Pro residues" evidence="1">
    <location>
        <begin position="79"/>
        <end position="127"/>
    </location>
</feature>
<keyword evidence="2" id="KW-0472">Membrane</keyword>